<gene>
    <name evidence="2" type="ORF">HNQ39_001873</name>
</gene>
<accession>A0A7W9SNU9</accession>
<dbReference type="EMBL" id="JACHGW010000002">
    <property type="protein sequence ID" value="MBB6050082.1"/>
    <property type="molecule type" value="Genomic_DNA"/>
</dbReference>
<dbReference type="AlphaFoldDB" id="A0A7W9SNU9"/>
<evidence type="ECO:0000259" key="1">
    <source>
        <dbReference type="Pfam" id="PF00534"/>
    </source>
</evidence>
<dbReference type="Gene3D" id="3.40.50.2000">
    <property type="entry name" value="Glycogen Phosphorylase B"/>
    <property type="match status" value="1"/>
</dbReference>
<dbReference type="CDD" id="cd03801">
    <property type="entry name" value="GT4_PimA-like"/>
    <property type="match status" value="1"/>
</dbReference>
<dbReference type="PANTHER" id="PTHR46656">
    <property type="entry name" value="PUTATIVE-RELATED"/>
    <property type="match status" value="1"/>
</dbReference>
<dbReference type="SUPFAM" id="SSF53756">
    <property type="entry name" value="UDP-Glycosyltransferase/glycogen phosphorylase"/>
    <property type="match status" value="1"/>
</dbReference>
<reference evidence="2 3" key="1">
    <citation type="submission" date="2020-08" db="EMBL/GenBank/DDBJ databases">
        <title>Genomic Encyclopedia of Type Strains, Phase IV (KMG-IV): sequencing the most valuable type-strain genomes for metagenomic binning, comparative biology and taxonomic classification.</title>
        <authorList>
            <person name="Goeker M."/>
        </authorList>
    </citation>
    <scope>NUCLEOTIDE SEQUENCE [LARGE SCALE GENOMIC DNA]</scope>
    <source>
        <strain evidence="2 3">DSM 23562</strain>
    </source>
</reference>
<name>A0A7W9SNU9_ARMRO</name>
<evidence type="ECO:0000313" key="2">
    <source>
        <dbReference type="EMBL" id="MBB6050082.1"/>
    </source>
</evidence>
<dbReference type="PANTHER" id="PTHR46656:SF3">
    <property type="entry name" value="PUTATIVE-RELATED"/>
    <property type="match status" value="1"/>
</dbReference>
<dbReference type="InterPro" id="IPR001296">
    <property type="entry name" value="Glyco_trans_1"/>
</dbReference>
<comment type="caution">
    <text evidence="2">The sequence shown here is derived from an EMBL/GenBank/DDBJ whole genome shotgun (WGS) entry which is preliminary data.</text>
</comment>
<organism evidence="2 3">
    <name type="scientific">Armatimonas rosea</name>
    <dbReference type="NCBI Taxonomy" id="685828"/>
    <lineage>
        <taxon>Bacteria</taxon>
        <taxon>Bacillati</taxon>
        <taxon>Armatimonadota</taxon>
        <taxon>Armatimonadia</taxon>
        <taxon>Armatimonadales</taxon>
        <taxon>Armatimonadaceae</taxon>
        <taxon>Armatimonas</taxon>
    </lineage>
</organism>
<feature type="domain" description="Glycosyl transferase family 1" evidence="1">
    <location>
        <begin position="240"/>
        <end position="341"/>
    </location>
</feature>
<dbReference type="GO" id="GO:0016757">
    <property type="term" value="F:glycosyltransferase activity"/>
    <property type="evidence" value="ECO:0007669"/>
    <property type="project" value="InterPro"/>
</dbReference>
<keyword evidence="3" id="KW-1185">Reference proteome</keyword>
<sequence length="371" mass="40857">MTTALYRLASAWKRRGFLRDPAQTKLPLGWNVSGHFEGVRGVAAASAAFLEAAKATGLPVTLNHPNPYAVNLVTLNTDSVEALAQQHGESYFAGRCNIGVWFWETPELPDRLVPCLARFHELWVTSTFCRDAIAPKCPCPVQLLPYPFTPPQPDPRLTRADFALPDDATLFLTAFDYDSNVYRKNPEGTLQAFAQAFADGERGHLAIKTLHAENHPAQAEALRRAATGLPVTFVDRTLTLPEQASLLSLCDAFVSLHRAEGFGLHLLEALALGKPVIATNWSGNTEFLNADNSLPVDFTLKPLEKTLYPYEAGQLWAEPDLEHAARRLRSVYDFHEAAQALGEKARGSIERHRVVHTAAAMRARLEALGLC</sequence>
<dbReference type="Proteomes" id="UP000520814">
    <property type="component" value="Unassembled WGS sequence"/>
</dbReference>
<evidence type="ECO:0000313" key="3">
    <source>
        <dbReference type="Proteomes" id="UP000520814"/>
    </source>
</evidence>
<protein>
    <recommendedName>
        <fullName evidence="1">Glycosyl transferase family 1 domain-containing protein</fullName>
    </recommendedName>
</protein>
<dbReference type="Pfam" id="PF00534">
    <property type="entry name" value="Glycos_transf_1"/>
    <property type="match status" value="1"/>
</dbReference>
<proteinExistence type="predicted"/>
<dbReference type="RefSeq" id="WP_184194344.1">
    <property type="nucleotide sequence ID" value="NZ_JACHGW010000002.1"/>
</dbReference>